<comment type="function">
    <text evidence="1">May be required for disulfide bond formation in some proteins.</text>
</comment>
<evidence type="ECO:0000256" key="1">
    <source>
        <dbReference type="ARBA" id="ARBA00003565"/>
    </source>
</evidence>
<comment type="caution">
    <text evidence="4">The sequence shown here is derived from an EMBL/GenBank/DDBJ whole genome shotgun (WGS) entry which is preliminary data.</text>
</comment>
<feature type="signal peptide" evidence="2">
    <location>
        <begin position="1"/>
        <end position="21"/>
    </location>
</feature>
<dbReference type="Proteomes" id="UP000732399">
    <property type="component" value="Unassembled WGS sequence"/>
</dbReference>
<dbReference type="InterPro" id="IPR036249">
    <property type="entry name" value="Thioredoxin-like_sf"/>
</dbReference>
<dbReference type="Gene3D" id="1.10.40.110">
    <property type="match status" value="1"/>
</dbReference>
<dbReference type="InterPro" id="IPR013766">
    <property type="entry name" value="Thioredoxin_domain"/>
</dbReference>
<evidence type="ECO:0000313" key="5">
    <source>
        <dbReference type="Proteomes" id="UP000732399"/>
    </source>
</evidence>
<keyword evidence="5" id="KW-1185">Reference proteome</keyword>
<evidence type="ECO:0000313" key="4">
    <source>
        <dbReference type="EMBL" id="NJR78415.1"/>
    </source>
</evidence>
<dbReference type="InterPro" id="IPR012336">
    <property type="entry name" value="Thioredoxin-like_fold"/>
</dbReference>
<feature type="chain" id="PRO_5045539288" evidence="2">
    <location>
        <begin position="22"/>
        <end position="222"/>
    </location>
</feature>
<keyword evidence="2" id="KW-0732">Signal</keyword>
<dbReference type="PROSITE" id="PS51352">
    <property type="entry name" value="THIOREDOXIN_2"/>
    <property type="match status" value="1"/>
</dbReference>
<dbReference type="SUPFAM" id="SSF52833">
    <property type="entry name" value="Thioredoxin-like"/>
    <property type="match status" value="1"/>
</dbReference>
<name>A0ABX1CQ34_9SPHN</name>
<evidence type="ECO:0000259" key="3">
    <source>
        <dbReference type="PROSITE" id="PS51352"/>
    </source>
</evidence>
<evidence type="ECO:0000256" key="2">
    <source>
        <dbReference type="SAM" id="SignalP"/>
    </source>
</evidence>
<gene>
    <name evidence="4" type="ORF">HBH26_07250</name>
</gene>
<organism evidence="4 5">
    <name type="scientific">Sphingomonas corticis</name>
    <dbReference type="NCBI Taxonomy" id="2722791"/>
    <lineage>
        <taxon>Bacteria</taxon>
        <taxon>Pseudomonadati</taxon>
        <taxon>Pseudomonadota</taxon>
        <taxon>Alphaproteobacteria</taxon>
        <taxon>Sphingomonadales</taxon>
        <taxon>Sphingomonadaceae</taxon>
        <taxon>Sphingomonas</taxon>
    </lineage>
</organism>
<dbReference type="EMBL" id="JAAVJH010000004">
    <property type="protein sequence ID" value="NJR78415.1"/>
    <property type="molecule type" value="Genomic_DNA"/>
</dbReference>
<proteinExistence type="predicted"/>
<feature type="domain" description="Thioredoxin" evidence="3">
    <location>
        <begin position="8"/>
        <end position="221"/>
    </location>
</feature>
<sequence length="222" mass="23361">MIRLLSLLALLLAVPAASQPAARPWTAVARPVASGSYLIGNPAAKVRLVEYLSYTCPHCAHFLSEGGATLKAMVRSGSLSIEVRNQVHDRVDLAAATLARCAGPAAFPAVHDALFAQQEAWLQRAMYWDQANASRLALYPELAKLRAVADGAGLTDIARAAGVNAAAIDACFAKDVFAAKTLAVSNATSKVRGTPAFEINGRLVENVDWAALQPMLRAAGAK</sequence>
<dbReference type="RefSeq" id="WP_168133969.1">
    <property type="nucleotide sequence ID" value="NZ_JAAVJH010000004.1"/>
</dbReference>
<dbReference type="Pfam" id="PF13462">
    <property type="entry name" value="Thioredoxin_4"/>
    <property type="match status" value="1"/>
</dbReference>
<protein>
    <submittedName>
        <fullName evidence="4">Thioredoxin domain-containing protein</fullName>
    </submittedName>
</protein>
<reference evidence="4 5" key="1">
    <citation type="submission" date="2020-03" db="EMBL/GenBank/DDBJ databases">
        <authorList>
            <person name="Wang L."/>
            <person name="He N."/>
            <person name="Li Y."/>
            <person name="Fang Y."/>
            <person name="Zhang F."/>
        </authorList>
    </citation>
    <scope>NUCLEOTIDE SEQUENCE [LARGE SCALE GENOMIC DNA]</scope>
    <source>
        <strain evidence="4 5">36D10-4-7</strain>
    </source>
</reference>
<accession>A0ABX1CQ34</accession>
<dbReference type="Gene3D" id="3.40.30.10">
    <property type="entry name" value="Glutaredoxin"/>
    <property type="match status" value="1"/>
</dbReference>